<proteinExistence type="predicted"/>
<dbReference type="EMBL" id="FQVN01000003">
    <property type="protein sequence ID" value="SHF41437.1"/>
    <property type="molecule type" value="Genomic_DNA"/>
</dbReference>
<organism evidence="2 3">
    <name type="scientific">Streptoalloteichus hindustanus</name>
    <dbReference type="NCBI Taxonomy" id="2017"/>
    <lineage>
        <taxon>Bacteria</taxon>
        <taxon>Bacillati</taxon>
        <taxon>Actinomycetota</taxon>
        <taxon>Actinomycetes</taxon>
        <taxon>Pseudonocardiales</taxon>
        <taxon>Pseudonocardiaceae</taxon>
        <taxon>Streptoalloteichus</taxon>
    </lineage>
</organism>
<keyword evidence="1" id="KW-1133">Transmembrane helix</keyword>
<dbReference type="OrthoDB" id="5176879at2"/>
<dbReference type="AlphaFoldDB" id="A0A1M5BGM9"/>
<dbReference type="RefSeq" id="WP_073482129.1">
    <property type="nucleotide sequence ID" value="NZ_FQVN01000003.1"/>
</dbReference>
<keyword evidence="1" id="KW-0812">Transmembrane</keyword>
<dbReference type="Proteomes" id="UP000184501">
    <property type="component" value="Unassembled WGS sequence"/>
</dbReference>
<feature type="transmembrane region" description="Helical" evidence="1">
    <location>
        <begin position="114"/>
        <end position="133"/>
    </location>
</feature>
<protein>
    <submittedName>
        <fullName evidence="2">Uncharacterized protein</fullName>
    </submittedName>
</protein>
<keyword evidence="1" id="KW-0472">Membrane</keyword>
<accession>A0A1M5BGM9</accession>
<sequence>MGWSGRRGRVEPGRVELGWAEWIELARDARSAPRWQLAVAGLLSVLWLCWLVDQAGDARSPLGVLRAGLTWADLPGAWLDGTRAWLAAPHRRTVVGVAAWAAGVLWAATARRRVLPAVVGWVLLLTVADALGYQAAARSAGLGFAVVVGVLLALSVPLRRRPVVRRARLLPRDVFVAGARAAALTVLVPLSAPLLVVAAVCHPYLTRPPRRLPVRLPAPRADADAPLRRDVKRR</sequence>
<evidence type="ECO:0000256" key="1">
    <source>
        <dbReference type="SAM" id="Phobius"/>
    </source>
</evidence>
<evidence type="ECO:0000313" key="3">
    <source>
        <dbReference type="Proteomes" id="UP000184501"/>
    </source>
</evidence>
<reference evidence="2 3" key="1">
    <citation type="submission" date="2016-11" db="EMBL/GenBank/DDBJ databases">
        <authorList>
            <person name="Jaros S."/>
            <person name="Januszkiewicz K."/>
            <person name="Wedrychowicz H."/>
        </authorList>
    </citation>
    <scope>NUCLEOTIDE SEQUENCE [LARGE SCALE GENOMIC DNA]</scope>
    <source>
        <strain evidence="2 3">DSM 44523</strain>
    </source>
</reference>
<feature type="transmembrane region" description="Helical" evidence="1">
    <location>
        <begin position="179"/>
        <end position="205"/>
    </location>
</feature>
<keyword evidence="3" id="KW-1185">Reference proteome</keyword>
<feature type="transmembrane region" description="Helical" evidence="1">
    <location>
        <begin position="139"/>
        <end position="158"/>
    </location>
</feature>
<evidence type="ECO:0000313" key="2">
    <source>
        <dbReference type="EMBL" id="SHF41437.1"/>
    </source>
</evidence>
<name>A0A1M5BGM9_STRHI</name>
<gene>
    <name evidence="2" type="ORF">SAMN05444320_103555</name>
</gene>